<evidence type="ECO:0000313" key="3">
    <source>
        <dbReference type="Proteomes" id="UP000254304"/>
    </source>
</evidence>
<gene>
    <name evidence="2" type="ORF">NCTC12157_01816</name>
</gene>
<sequence length="37" mass="4241">MKILRGIRGARRQNAAKSKERTGELQPLAWKGKIQLH</sequence>
<accession>A0A377NBH5</accession>
<protein>
    <submittedName>
        <fullName evidence="2">Uncharacterized protein</fullName>
    </submittedName>
</protein>
<feature type="region of interest" description="Disordered" evidence="1">
    <location>
        <begin position="1"/>
        <end position="37"/>
    </location>
</feature>
<evidence type="ECO:0000313" key="2">
    <source>
        <dbReference type="EMBL" id="STQ44109.1"/>
    </source>
</evidence>
<name>A0A377NBH5_9GAMM</name>
<reference evidence="2 3" key="1">
    <citation type="submission" date="2018-06" db="EMBL/GenBank/DDBJ databases">
        <authorList>
            <consortium name="Pathogen Informatics"/>
            <person name="Doyle S."/>
        </authorList>
    </citation>
    <scope>NUCLEOTIDE SEQUENCE [LARGE SCALE GENOMIC DNA]</scope>
    <source>
        <strain evidence="2 3">NCTC12157</strain>
    </source>
</reference>
<proteinExistence type="predicted"/>
<dbReference type="EMBL" id="UGGO01000001">
    <property type="protein sequence ID" value="STQ44109.1"/>
    <property type="molecule type" value="Genomic_DNA"/>
</dbReference>
<evidence type="ECO:0000256" key="1">
    <source>
        <dbReference type="SAM" id="MobiDB-lite"/>
    </source>
</evidence>
<dbReference type="AlphaFoldDB" id="A0A377NBH5"/>
<dbReference type="Proteomes" id="UP000254304">
    <property type="component" value="Unassembled WGS sequence"/>
</dbReference>
<organism evidence="2 3">
    <name type="scientific">Ewingella americana</name>
    <dbReference type="NCBI Taxonomy" id="41202"/>
    <lineage>
        <taxon>Bacteria</taxon>
        <taxon>Pseudomonadati</taxon>
        <taxon>Pseudomonadota</taxon>
        <taxon>Gammaproteobacteria</taxon>
        <taxon>Enterobacterales</taxon>
        <taxon>Yersiniaceae</taxon>
        <taxon>Ewingella</taxon>
    </lineage>
</organism>